<keyword evidence="1" id="KW-0812">Transmembrane</keyword>
<evidence type="ECO:0000256" key="1">
    <source>
        <dbReference type="SAM" id="Phobius"/>
    </source>
</evidence>
<dbReference type="InterPro" id="IPR019522">
    <property type="entry name" value="PIK3R5/6"/>
</dbReference>
<dbReference type="GO" id="GO:0007186">
    <property type="term" value="P:G protein-coupled receptor signaling pathway"/>
    <property type="evidence" value="ECO:0007669"/>
    <property type="project" value="TreeGrafter"/>
</dbReference>
<feature type="transmembrane region" description="Helical" evidence="1">
    <location>
        <begin position="114"/>
        <end position="135"/>
    </location>
</feature>
<proteinExistence type="predicted"/>
<dbReference type="PANTHER" id="PTHR15593">
    <property type="entry name" value="PHOSPHATIDYLINOSITOL 3-KINASE REGULATORY SUBUNIT"/>
    <property type="match status" value="1"/>
</dbReference>
<comment type="caution">
    <text evidence="2">The sequence shown here is derived from an EMBL/GenBank/DDBJ whole genome shotgun (WGS) entry which is preliminary data.</text>
</comment>
<reference evidence="2 3" key="1">
    <citation type="journal article" date="2013" name="Curr. Biol.">
        <title>The Genome of the Foraminiferan Reticulomyxa filosa.</title>
        <authorList>
            <person name="Glockner G."/>
            <person name="Hulsmann N."/>
            <person name="Schleicher M."/>
            <person name="Noegel A.A."/>
            <person name="Eichinger L."/>
            <person name="Gallinger C."/>
            <person name="Pawlowski J."/>
            <person name="Sierra R."/>
            <person name="Euteneuer U."/>
            <person name="Pillet L."/>
            <person name="Moustafa A."/>
            <person name="Platzer M."/>
            <person name="Groth M."/>
            <person name="Szafranski K."/>
            <person name="Schliwa M."/>
        </authorList>
    </citation>
    <scope>NUCLEOTIDE SEQUENCE [LARGE SCALE GENOMIC DNA]</scope>
</reference>
<name>X6M8R4_RETFI</name>
<dbReference type="Proteomes" id="UP000023152">
    <property type="component" value="Unassembled WGS sequence"/>
</dbReference>
<dbReference type="GO" id="GO:0046935">
    <property type="term" value="F:1-phosphatidylinositol-3-kinase regulator activity"/>
    <property type="evidence" value="ECO:0007669"/>
    <property type="project" value="InterPro"/>
</dbReference>
<keyword evidence="1" id="KW-0472">Membrane</keyword>
<organism evidence="2 3">
    <name type="scientific">Reticulomyxa filosa</name>
    <dbReference type="NCBI Taxonomy" id="46433"/>
    <lineage>
        <taxon>Eukaryota</taxon>
        <taxon>Sar</taxon>
        <taxon>Rhizaria</taxon>
        <taxon>Retaria</taxon>
        <taxon>Foraminifera</taxon>
        <taxon>Monothalamids</taxon>
        <taxon>Reticulomyxidae</taxon>
        <taxon>Reticulomyxa</taxon>
    </lineage>
</organism>
<gene>
    <name evidence="2" type="ORF">RFI_27324</name>
</gene>
<protein>
    <submittedName>
        <fullName evidence="2">Uncharacterized protein</fullName>
    </submittedName>
</protein>
<accession>X6M8R4</accession>
<evidence type="ECO:0000313" key="3">
    <source>
        <dbReference type="Proteomes" id="UP000023152"/>
    </source>
</evidence>
<feature type="non-terminal residue" evidence="2">
    <location>
        <position position="1"/>
    </location>
</feature>
<dbReference type="GO" id="GO:0005944">
    <property type="term" value="C:phosphatidylinositol 3-kinase complex, class IB"/>
    <property type="evidence" value="ECO:0007669"/>
    <property type="project" value="InterPro"/>
</dbReference>
<evidence type="ECO:0000313" key="2">
    <source>
        <dbReference type="EMBL" id="ETO10051.1"/>
    </source>
</evidence>
<dbReference type="AlphaFoldDB" id="X6M8R4"/>
<sequence length="504" mass="58697">KRVMEKTEAVDSMINYAYQFYSHDELNKLAAYYENPTIIHIIGGRENIVVQQSDKTFMWGYLKKLSNNSEELKEMLNLSIVKLRAVTGIVYMLPKLAEISLLALIFMFTQWINYVTFLYASTHIIPIFFFFLIGCQFVPTLKKKYDEFIDKANTVLEKFYLWPMPYGTSARDLLVRLKKERIAPGLSMLQRIWRESHMPEIVTEEMGSFRPLYYLLDSRDSKALVMANLMFIEPTINWGDGYKIQASLSPRLCAILLLNVVHHSTGISQTLVKCIRKLKDNEAMTFYKQVMDAFLESTKCNTPAEAKESRRKAFAILANELIARVKDRTEEIDPQNISLKKKKNKKKKNEKLQDIPEDFRPQLPVYNHTGLICDLVQEEWPKKGQIACGDAVYPFNEVLVKMRNILLQYSELSLEKDPITLRFAIAGSDRILNSVCWAYAALSRHYSALISQFNLEFFVIPFSKNHYTEWLARMDPWYKLSFNPKRVFVCFTSKRNDNNDNICV</sequence>
<dbReference type="PANTHER" id="PTHR15593:SF3">
    <property type="entry name" value="PROTEIN DDB_G0292252-RELATED"/>
    <property type="match status" value="1"/>
</dbReference>
<keyword evidence="1" id="KW-1133">Transmembrane helix</keyword>
<keyword evidence="3" id="KW-1185">Reference proteome</keyword>
<dbReference type="Pfam" id="PF10486">
    <property type="entry name" value="PI3K_1B_p101"/>
    <property type="match status" value="1"/>
</dbReference>
<dbReference type="EMBL" id="ASPP01023693">
    <property type="protein sequence ID" value="ETO10051.1"/>
    <property type="molecule type" value="Genomic_DNA"/>
</dbReference>